<dbReference type="GO" id="GO:0004843">
    <property type="term" value="F:cysteine-type deubiquitinase activity"/>
    <property type="evidence" value="ECO:0007669"/>
    <property type="project" value="InterPro"/>
</dbReference>
<name>A0A915NHN8_9BILA</name>
<protein>
    <submittedName>
        <fullName evidence="3">USP domain-containing protein</fullName>
    </submittedName>
</protein>
<dbReference type="AlphaFoldDB" id="A0A915NHN8"/>
<reference evidence="3" key="1">
    <citation type="submission" date="2022-11" db="UniProtKB">
        <authorList>
            <consortium name="WormBaseParasite"/>
        </authorList>
    </citation>
    <scope>IDENTIFICATION</scope>
</reference>
<evidence type="ECO:0000259" key="1">
    <source>
        <dbReference type="PROSITE" id="PS50235"/>
    </source>
</evidence>
<organism evidence="2 3">
    <name type="scientific">Meloidogyne floridensis</name>
    <dbReference type="NCBI Taxonomy" id="298350"/>
    <lineage>
        <taxon>Eukaryota</taxon>
        <taxon>Metazoa</taxon>
        <taxon>Ecdysozoa</taxon>
        <taxon>Nematoda</taxon>
        <taxon>Chromadorea</taxon>
        <taxon>Rhabditida</taxon>
        <taxon>Tylenchina</taxon>
        <taxon>Tylenchomorpha</taxon>
        <taxon>Tylenchoidea</taxon>
        <taxon>Meloidogynidae</taxon>
        <taxon>Meloidogyninae</taxon>
        <taxon>Meloidogyne</taxon>
    </lineage>
</organism>
<dbReference type="InterPro" id="IPR028889">
    <property type="entry name" value="USP"/>
</dbReference>
<keyword evidence="2" id="KW-1185">Reference proteome</keyword>
<dbReference type="InterPro" id="IPR038765">
    <property type="entry name" value="Papain-like_cys_pep_sf"/>
</dbReference>
<dbReference type="Gene3D" id="3.90.70.10">
    <property type="entry name" value="Cysteine proteinases"/>
    <property type="match status" value="1"/>
</dbReference>
<dbReference type="WBParaSite" id="scf7180000417273.g1090">
    <property type="protein sequence ID" value="scf7180000417273.g1090"/>
    <property type="gene ID" value="scf7180000417273.g1090"/>
</dbReference>
<dbReference type="GO" id="GO:0016579">
    <property type="term" value="P:protein deubiquitination"/>
    <property type="evidence" value="ECO:0007669"/>
    <property type="project" value="InterPro"/>
</dbReference>
<dbReference type="Proteomes" id="UP000887560">
    <property type="component" value="Unplaced"/>
</dbReference>
<dbReference type="PROSITE" id="PS50235">
    <property type="entry name" value="USP_3"/>
    <property type="match status" value="1"/>
</dbReference>
<evidence type="ECO:0000313" key="3">
    <source>
        <dbReference type="WBParaSite" id="scf7180000417273.g1090"/>
    </source>
</evidence>
<dbReference type="SUPFAM" id="SSF54001">
    <property type="entry name" value="Cysteine proteinases"/>
    <property type="match status" value="1"/>
</dbReference>
<evidence type="ECO:0000313" key="2">
    <source>
        <dbReference type="Proteomes" id="UP000887560"/>
    </source>
</evidence>
<accession>A0A915NHN8</accession>
<dbReference type="Pfam" id="PF00443">
    <property type="entry name" value="UCH"/>
    <property type="match status" value="1"/>
</dbReference>
<dbReference type="InterPro" id="IPR001394">
    <property type="entry name" value="Peptidase_C19_UCH"/>
</dbReference>
<sequence>MAYLKVYIFKNNLFKGHYTAAAHNLIDGKWRLFNDNGVSDKSKHEISESNCSYMLFYQRRPSVPWFPHKVPYDIIQEYREIYRDAQDYKQRNKSKRQNKYSR</sequence>
<feature type="domain" description="USP" evidence="1">
    <location>
        <begin position="1"/>
        <end position="60"/>
    </location>
</feature>
<proteinExistence type="predicted"/>